<comment type="cofactor">
    <cofactor evidence="2">
        <name>Ca(2+)</name>
        <dbReference type="ChEBI" id="CHEBI:29108"/>
    </cofactor>
</comment>
<evidence type="ECO:0000256" key="13">
    <source>
        <dbReference type="RuleBase" id="RU361134"/>
    </source>
</evidence>
<dbReference type="Gene3D" id="3.20.20.80">
    <property type="entry name" value="Glycosidases"/>
    <property type="match status" value="1"/>
</dbReference>
<evidence type="ECO:0000256" key="2">
    <source>
        <dbReference type="ARBA" id="ARBA00001913"/>
    </source>
</evidence>
<keyword evidence="9" id="KW-0868">Chloride</keyword>
<comment type="similarity">
    <text evidence="4 12">Belongs to the glycosyl hydrolase 13 family.</text>
</comment>
<evidence type="ECO:0000259" key="15">
    <source>
        <dbReference type="SMART" id="SM00642"/>
    </source>
</evidence>
<keyword evidence="17" id="KW-1185">Reference proteome</keyword>
<evidence type="ECO:0000256" key="4">
    <source>
        <dbReference type="ARBA" id="ARBA00008061"/>
    </source>
</evidence>
<keyword evidence="10 13" id="KW-0119">Carbohydrate metabolism</keyword>
<evidence type="ECO:0000256" key="5">
    <source>
        <dbReference type="ARBA" id="ARBA00012595"/>
    </source>
</evidence>
<dbReference type="SMART" id="SM00632">
    <property type="entry name" value="Aamy_C"/>
    <property type="match status" value="1"/>
</dbReference>
<sequence>MAQLGSSGTGTAGSRFDADNFEFPGVPYYNDSFTPRSKCSSANGDIGNNYADVNVIRNCFLISLTDLDQSQENVRNKIAEYLNHLIDIGVAGFRIDAAKYIWPQDIAAIQDKVKNLPEGGRPFFYHEVTDLNDDPVKTTEYIPLGYVTEFRYCEKIAWGILNFSELDNVVDYNWHMTNSSNALVFVDNHDTQRMPNNVNNLITYKTPREYQMATAFTLANDYGFMRVMSGYDFDHDSNIGPPHNNDFTTKSVTIFSNGSCGDGWICEHRWKVITNMVAFRNAVQGTEKEHWRNVNDDVSFARGNVGFFAMAKDGFMNETLDTGLPKGDYCDLITDCSRTITVDESGMANIFIDSFENPILAFIVGNQNSSVGEGDSNNTTPNYEIALSSSTSEVTSFSTAKTYATARTTTYPTTTASPWKRTVVFLEKGTHNGENVFFAGGLHHTSLNSCPSVVSNNPCAVPIRHASYNNVESFREWSVNDNYLDWYGAEPSQGKYGGTVAKGTPGLWTTNQRNHASYNDLNT</sequence>
<evidence type="ECO:0000313" key="17">
    <source>
        <dbReference type="Proteomes" id="UP001195483"/>
    </source>
</evidence>
<comment type="catalytic activity">
    <reaction evidence="1 13">
        <text>Endohydrolysis of (1-&gt;4)-alpha-D-glucosidic linkages in polysaccharides containing three or more (1-&gt;4)-alpha-linked D-glucose units.</text>
        <dbReference type="EC" id="3.2.1.1"/>
    </reaction>
</comment>
<evidence type="ECO:0000256" key="8">
    <source>
        <dbReference type="ARBA" id="ARBA00022837"/>
    </source>
</evidence>
<evidence type="ECO:0000256" key="12">
    <source>
        <dbReference type="RuleBase" id="RU003615"/>
    </source>
</evidence>
<keyword evidence="6" id="KW-0479">Metal-binding</keyword>
<dbReference type="SUPFAM" id="SSF51445">
    <property type="entry name" value="(Trans)glycosidases"/>
    <property type="match status" value="1"/>
</dbReference>
<dbReference type="AlphaFoldDB" id="A0AAE0SXS2"/>
<proteinExistence type="inferred from homology"/>
<evidence type="ECO:0000256" key="1">
    <source>
        <dbReference type="ARBA" id="ARBA00000548"/>
    </source>
</evidence>
<evidence type="ECO:0000259" key="14">
    <source>
        <dbReference type="SMART" id="SM00632"/>
    </source>
</evidence>
<dbReference type="PANTHER" id="PTHR43447">
    <property type="entry name" value="ALPHA-AMYLASE"/>
    <property type="match status" value="1"/>
</dbReference>
<dbReference type="PRINTS" id="PR00110">
    <property type="entry name" value="ALPHAAMYLASE"/>
</dbReference>
<dbReference type="Proteomes" id="UP001195483">
    <property type="component" value="Unassembled WGS sequence"/>
</dbReference>
<comment type="caution">
    <text evidence="16">The sequence shown here is derived from an EMBL/GenBank/DDBJ whole genome shotgun (WGS) entry which is preliminary data.</text>
</comment>
<reference evidence="16" key="2">
    <citation type="journal article" date="2021" name="Genome Biol. Evol.">
        <title>Developing a high-quality reference genome for a parasitic bivalve with doubly uniparental inheritance (Bivalvia: Unionida).</title>
        <authorList>
            <person name="Smith C.H."/>
        </authorList>
    </citation>
    <scope>NUCLEOTIDE SEQUENCE</scope>
    <source>
        <strain evidence="16">CHS0354</strain>
        <tissue evidence="16">Mantle</tissue>
    </source>
</reference>
<dbReference type="EC" id="3.2.1.1" evidence="5 13"/>
<accession>A0AAE0SXS2</accession>
<dbReference type="InterPro" id="IPR017853">
    <property type="entry name" value="GH"/>
</dbReference>
<dbReference type="SMART" id="SM00642">
    <property type="entry name" value="Aamy"/>
    <property type="match status" value="1"/>
</dbReference>
<dbReference type="InterPro" id="IPR006046">
    <property type="entry name" value="Alpha_amylase"/>
</dbReference>
<protein>
    <recommendedName>
        <fullName evidence="5 13">Alpha-amylase</fullName>
        <ecNumber evidence="5 13">3.2.1.1</ecNumber>
    </recommendedName>
</protein>
<dbReference type="InterPro" id="IPR031319">
    <property type="entry name" value="A-amylase_C"/>
</dbReference>
<evidence type="ECO:0000256" key="11">
    <source>
        <dbReference type="ARBA" id="ARBA00023295"/>
    </source>
</evidence>
<keyword evidence="7 13" id="KW-0378">Hydrolase</keyword>
<dbReference type="GO" id="GO:0046872">
    <property type="term" value="F:metal ion binding"/>
    <property type="evidence" value="ECO:0007669"/>
    <property type="project" value="UniProtKB-KW"/>
</dbReference>
<dbReference type="Gene3D" id="2.60.40.1180">
    <property type="entry name" value="Golgi alpha-mannosidase II"/>
    <property type="match status" value="1"/>
</dbReference>
<reference evidence="16" key="1">
    <citation type="journal article" date="2021" name="Genome Biol. Evol.">
        <title>A High-Quality Reference Genome for a Parasitic Bivalve with Doubly Uniparental Inheritance (Bivalvia: Unionida).</title>
        <authorList>
            <person name="Smith C.H."/>
        </authorList>
    </citation>
    <scope>NUCLEOTIDE SEQUENCE</scope>
    <source>
        <strain evidence="16">CHS0354</strain>
    </source>
</reference>
<dbReference type="EMBL" id="JAEAOA010000768">
    <property type="protein sequence ID" value="KAK3600012.1"/>
    <property type="molecule type" value="Genomic_DNA"/>
</dbReference>
<feature type="domain" description="Alpha-amylase C-terminal" evidence="14">
    <location>
        <begin position="288"/>
        <end position="367"/>
    </location>
</feature>
<keyword evidence="11 13" id="KW-0326">Glycosidase</keyword>
<comment type="cofactor">
    <cofactor evidence="3">
        <name>chloride</name>
        <dbReference type="ChEBI" id="CHEBI:17996"/>
    </cofactor>
</comment>
<dbReference type="InterPro" id="IPR013780">
    <property type="entry name" value="Glyco_hydro_b"/>
</dbReference>
<evidence type="ECO:0000256" key="6">
    <source>
        <dbReference type="ARBA" id="ARBA00022723"/>
    </source>
</evidence>
<dbReference type="Pfam" id="PF00128">
    <property type="entry name" value="Alpha-amylase"/>
    <property type="match status" value="1"/>
</dbReference>
<reference evidence="16" key="3">
    <citation type="submission" date="2023-05" db="EMBL/GenBank/DDBJ databases">
        <authorList>
            <person name="Smith C.H."/>
        </authorList>
    </citation>
    <scope>NUCLEOTIDE SEQUENCE</scope>
    <source>
        <strain evidence="16">CHS0354</strain>
        <tissue evidence="16">Mantle</tissue>
    </source>
</reference>
<dbReference type="InterPro" id="IPR006047">
    <property type="entry name" value="GH13_cat_dom"/>
</dbReference>
<name>A0AAE0SXS2_9BIVA</name>
<evidence type="ECO:0000256" key="3">
    <source>
        <dbReference type="ARBA" id="ARBA00001923"/>
    </source>
</evidence>
<evidence type="ECO:0000313" key="16">
    <source>
        <dbReference type="EMBL" id="KAK3600012.1"/>
    </source>
</evidence>
<dbReference type="GO" id="GO:0005975">
    <property type="term" value="P:carbohydrate metabolic process"/>
    <property type="evidence" value="ECO:0007669"/>
    <property type="project" value="InterPro"/>
</dbReference>
<dbReference type="GO" id="GO:0004556">
    <property type="term" value="F:alpha-amylase activity"/>
    <property type="evidence" value="ECO:0007669"/>
    <property type="project" value="UniProtKB-UniRule"/>
</dbReference>
<keyword evidence="8" id="KW-0106">Calcium</keyword>
<feature type="domain" description="Glycosyl hydrolase family 13 catalytic" evidence="15">
    <location>
        <begin position="1"/>
        <end position="280"/>
    </location>
</feature>
<dbReference type="SUPFAM" id="SSF51011">
    <property type="entry name" value="Glycosyl hydrolase domain"/>
    <property type="match status" value="1"/>
</dbReference>
<organism evidence="16 17">
    <name type="scientific">Potamilus streckersoni</name>
    <dbReference type="NCBI Taxonomy" id="2493646"/>
    <lineage>
        <taxon>Eukaryota</taxon>
        <taxon>Metazoa</taxon>
        <taxon>Spiralia</taxon>
        <taxon>Lophotrochozoa</taxon>
        <taxon>Mollusca</taxon>
        <taxon>Bivalvia</taxon>
        <taxon>Autobranchia</taxon>
        <taxon>Heteroconchia</taxon>
        <taxon>Palaeoheterodonta</taxon>
        <taxon>Unionida</taxon>
        <taxon>Unionoidea</taxon>
        <taxon>Unionidae</taxon>
        <taxon>Ambleminae</taxon>
        <taxon>Lampsilini</taxon>
        <taxon>Potamilus</taxon>
    </lineage>
</organism>
<evidence type="ECO:0000256" key="9">
    <source>
        <dbReference type="ARBA" id="ARBA00023214"/>
    </source>
</evidence>
<evidence type="ECO:0000256" key="7">
    <source>
        <dbReference type="ARBA" id="ARBA00022801"/>
    </source>
</evidence>
<evidence type="ECO:0000256" key="10">
    <source>
        <dbReference type="ARBA" id="ARBA00023277"/>
    </source>
</evidence>
<gene>
    <name evidence="16" type="ORF">CHS0354_012678</name>
</gene>